<dbReference type="InterPro" id="IPR018114">
    <property type="entry name" value="TRYPSIN_HIS"/>
</dbReference>
<evidence type="ECO:0000256" key="5">
    <source>
        <dbReference type="SAM" id="SignalP"/>
    </source>
</evidence>
<dbReference type="PANTHER" id="PTHR24252">
    <property type="entry name" value="ACROSIN-RELATED"/>
    <property type="match status" value="1"/>
</dbReference>
<dbReference type="Proteomes" id="UP000682733">
    <property type="component" value="Unassembled WGS sequence"/>
</dbReference>
<dbReference type="PROSITE" id="PS00135">
    <property type="entry name" value="TRYPSIN_SER"/>
    <property type="match status" value="1"/>
</dbReference>
<dbReference type="FunFam" id="2.40.10.10:FF:000047">
    <property type="entry name" value="Trypsin eta"/>
    <property type="match status" value="1"/>
</dbReference>
<evidence type="ECO:0000313" key="10">
    <source>
        <dbReference type="EMBL" id="CAF3741557.1"/>
    </source>
</evidence>
<dbReference type="InterPro" id="IPR001314">
    <property type="entry name" value="Peptidase_S1A"/>
</dbReference>
<reference evidence="7" key="1">
    <citation type="submission" date="2021-02" db="EMBL/GenBank/DDBJ databases">
        <authorList>
            <person name="Nowell W R."/>
        </authorList>
    </citation>
    <scope>NUCLEOTIDE SEQUENCE</scope>
</reference>
<organism evidence="7 11">
    <name type="scientific">Didymodactylos carnosus</name>
    <dbReference type="NCBI Taxonomy" id="1234261"/>
    <lineage>
        <taxon>Eukaryota</taxon>
        <taxon>Metazoa</taxon>
        <taxon>Spiralia</taxon>
        <taxon>Gnathifera</taxon>
        <taxon>Rotifera</taxon>
        <taxon>Eurotatoria</taxon>
        <taxon>Bdelloidea</taxon>
        <taxon>Philodinida</taxon>
        <taxon>Philodinidae</taxon>
        <taxon>Didymodactylos</taxon>
    </lineage>
</organism>
<dbReference type="EMBL" id="CAJNOQ010002205">
    <property type="protein sequence ID" value="CAF0944902.1"/>
    <property type="molecule type" value="Genomic_DNA"/>
</dbReference>
<accession>A0A814CNW3</accession>
<dbReference type="Pfam" id="PF00089">
    <property type="entry name" value="Trypsin"/>
    <property type="match status" value="1"/>
</dbReference>
<evidence type="ECO:0000256" key="4">
    <source>
        <dbReference type="RuleBase" id="RU363034"/>
    </source>
</evidence>
<evidence type="ECO:0000259" key="6">
    <source>
        <dbReference type="PROSITE" id="PS50240"/>
    </source>
</evidence>
<evidence type="ECO:0000313" key="9">
    <source>
        <dbReference type="EMBL" id="CAF3721159.1"/>
    </source>
</evidence>
<evidence type="ECO:0000313" key="8">
    <source>
        <dbReference type="EMBL" id="CAF0970120.1"/>
    </source>
</evidence>
<dbReference type="CDD" id="cd00190">
    <property type="entry name" value="Tryp_SPc"/>
    <property type="match status" value="1"/>
</dbReference>
<comment type="subcellular location">
    <subcellularLocation>
        <location evidence="1">Secreted</location>
    </subcellularLocation>
</comment>
<keyword evidence="4" id="KW-0645">Protease</keyword>
<evidence type="ECO:0000313" key="11">
    <source>
        <dbReference type="Proteomes" id="UP000663829"/>
    </source>
</evidence>
<dbReference type="GO" id="GO:0006508">
    <property type="term" value="P:proteolysis"/>
    <property type="evidence" value="ECO:0007669"/>
    <property type="project" value="UniProtKB-KW"/>
</dbReference>
<evidence type="ECO:0000256" key="2">
    <source>
        <dbReference type="ARBA" id="ARBA00022525"/>
    </source>
</evidence>
<dbReference type="PROSITE" id="PS50240">
    <property type="entry name" value="TRYPSIN_DOM"/>
    <property type="match status" value="1"/>
</dbReference>
<name>A0A814CNW3_9BILA</name>
<keyword evidence="4" id="KW-0720">Serine protease</keyword>
<dbReference type="GO" id="GO:0004252">
    <property type="term" value="F:serine-type endopeptidase activity"/>
    <property type="evidence" value="ECO:0007669"/>
    <property type="project" value="InterPro"/>
</dbReference>
<evidence type="ECO:0000256" key="1">
    <source>
        <dbReference type="ARBA" id="ARBA00004613"/>
    </source>
</evidence>
<dbReference type="Proteomes" id="UP000681722">
    <property type="component" value="Unassembled WGS sequence"/>
</dbReference>
<keyword evidence="5" id="KW-0732">Signal</keyword>
<dbReference type="InterPro" id="IPR043504">
    <property type="entry name" value="Peptidase_S1_PA_chymotrypsin"/>
</dbReference>
<protein>
    <recommendedName>
        <fullName evidence="6">Peptidase S1 domain-containing protein</fullName>
    </recommendedName>
</protein>
<evidence type="ECO:0000256" key="3">
    <source>
        <dbReference type="ARBA" id="ARBA00023157"/>
    </source>
</evidence>
<dbReference type="EMBL" id="CAJOBC010002205">
    <property type="protein sequence ID" value="CAF3721159.1"/>
    <property type="molecule type" value="Genomic_DNA"/>
</dbReference>
<dbReference type="EMBL" id="CAJNOK010005366">
    <property type="protein sequence ID" value="CAF0970120.1"/>
    <property type="molecule type" value="Genomic_DNA"/>
</dbReference>
<dbReference type="GO" id="GO:0005576">
    <property type="term" value="C:extracellular region"/>
    <property type="evidence" value="ECO:0007669"/>
    <property type="project" value="UniProtKB-SubCell"/>
</dbReference>
<gene>
    <name evidence="7" type="ORF">GPM918_LOCUS10918</name>
    <name evidence="8" type="ORF">OVA965_LOCUS13053</name>
    <name evidence="9" type="ORF">SRO942_LOCUS10919</name>
    <name evidence="10" type="ORF">TMI583_LOCUS13057</name>
</gene>
<dbReference type="AlphaFoldDB" id="A0A814CNW3"/>
<dbReference type="EMBL" id="CAJOBA010005372">
    <property type="protein sequence ID" value="CAF3741557.1"/>
    <property type="molecule type" value="Genomic_DNA"/>
</dbReference>
<dbReference type="Proteomes" id="UP000663829">
    <property type="component" value="Unassembled WGS sequence"/>
</dbReference>
<dbReference type="InterPro" id="IPR033116">
    <property type="entry name" value="TRYPSIN_SER"/>
</dbReference>
<feature type="chain" id="PRO_5035599618" description="Peptidase S1 domain-containing protein" evidence="5">
    <location>
        <begin position="17"/>
        <end position="275"/>
    </location>
</feature>
<dbReference type="PROSITE" id="PS00134">
    <property type="entry name" value="TRYPSIN_HIS"/>
    <property type="match status" value="1"/>
</dbReference>
<keyword evidence="3" id="KW-1015">Disulfide bond</keyword>
<sequence>MNRFIFLMVIVELVTAVTYKCNPSASCGCSKNSAILNKIVGGEIAIQQSWGWAVSIRRSGSHICGGSVISPTFILTAAHCITNGLSVVVGIDKLTDKGQTRPISRIYSHPSYNTKTLENDIALLQLSSPLVLTQGTVSKVCLPSNNVPSEYPPSGKTVVAIGWGVLASSSQSVSQSLRQVTLNSIPKSTKSCSTSLRNSVTQFCAGVNGGGKDTCQGDSGGPLMMFTRNQWEQIGIVSYGVGCALPQYAGVYTRVSAYQQWIKSIVKDGTSTISR</sequence>
<feature type="domain" description="Peptidase S1" evidence="6">
    <location>
        <begin position="39"/>
        <end position="267"/>
    </location>
</feature>
<proteinExistence type="predicted"/>
<keyword evidence="4" id="KW-0378">Hydrolase</keyword>
<comment type="caution">
    <text evidence="7">The sequence shown here is derived from an EMBL/GenBank/DDBJ whole genome shotgun (WGS) entry which is preliminary data.</text>
</comment>
<dbReference type="InterPro" id="IPR009003">
    <property type="entry name" value="Peptidase_S1_PA"/>
</dbReference>
<dbReference type="GO" id="GO:0051604">
    <property type="term" value="P:protein maturation"/>
    <property type="evidence" value="ECO:0007669"/>
    <property type="project" value="UniProtKB-ARBA"/>
</dbReference>
<dbReference type="InterPro" id="IPR001254">
    <property type="entry name" value="Trypsin_dom"/>
</dbReference>
<dbReference type="SUPFAM" id="SSF50494">
    <property type="entry name" value="Trypsin-like serine proteases"/>
    <property type="match status" value="1"/>
</dbReference>
<keyword evidence="11" id="KW-1185">Reference proteome</keyword>
<keyword evidence="2" id="KW-0964">Secreted</keyword>
<feature type="signal peptide" evidence="5">
    <location>
        <begin position="1"/>
        <end position="16"/>
    </location>
</feature>
<evidence type="ECO:0000313" key="7">
    <source>
        <dbReference type="EMBL" id="CAF0944902.1"/>
    </source>
</evidence>
<dbReference type="SMART" id="SM00020">
    <property type="entry name" value="Tryp_SPc"/>
    <property type="match status" value="1"/>
</dbReference>
<dbReference type="Gene3D" id="2.40.10.10">
    <property type="entry name" value="Trypsin-like serine proteases"/>
    <property type="match status" value="1"/>
</dbReference>
<dbReference type="PANTHER" id="PTHR24252:SF7">
    <property type="entry name" value="HYALIN"/>
    <property type="match status" value="1"/>
</dbReference>
<dbReference type="PRINTS" id="PR00722">
    <property type="entry name" value="CHYMOTRYPSIN"/>
</dbReference>
<dbReference type="OrthoDB" id="6380398at2759"/>
<dbReference type="Proteomes" id="UP000677228">
    <property type="component" value="Unassembled WGS sequence"/>
</dbReference>